<evidence type="ECO:0000256" key="1">
    <source>
        <dbReference type="SAM" id="Phobius"/>
    </source>
</evidence>
<accession>A0ABM9HHE6</accession>
<name>A0ABM9HHE6_9BACT</name>
<gene>
    <name evidence="2" type="ORF">NSPWAT_2723</name>
</gene>
<evidence type="ECO:0000313" key="2">
    <source>
        <dbReference type="EMBL" id="CAI2719579.1"/>
    </source>
</evidence>
<evidence type="ECO:0000313" key="3">
    <source>
        <dbReference type="Proteomes" id="UP001157733"/>
    </source>
</evidence>
<keyword evidence="3" id="KW-1185">Reference proteome</keyword>
<organism evidence="2 3">
    <name type="scientific">Nitrospina watsonii</name>
    <dbReference type="NCBI Taxonomy" id="1323948"/>
    <lineage>
        <taxon>Bacteria</taxon>
        <taxon>Pseudomonadati</taxon>
        <taxon>Nitrospinota/Tectimicrobiota group</taxon>
        <taxon>Nitrospinota</taxon>
        <taxon>Nitrospinia</taxon>
        <taxon>Nitrospinales</taxon>
        <taxon>Nitrospinaceae</taxon>
        <taxon>Nitrospina</taxon>
    </lineage>
</organism>
<feature type="transmembrane region" description="Helical" evidence="1">
    <location>
        <begin position="65"/>
        <end position="88"/>
    </location>
</feature>
<sequence length="196" mass="23737">MEDTIQLLIGKIKDLENQLQKEIDIRQEKFYYQIKRKRVYFEKQIREQHKLLMKTVYRYLREARILPVVTAPVIYSLLIPAVLMDLMISAYQAICFPVYGVPKVKRTDYIVFDRQYLRYLNGIEKFNCVYCGYFNGLIAYVREIAARTEQHWCPIKHARKVRDLHNRYKYFLDYGDGASYREHVEKIRRDFSDLEQ</sequence>
<keyword evidence="1" id="KW-0472">Membrane</keyword>
<dbReference type="EMBL" id="OX336137">
    <property type="protein sequence ID" value="CAI2719579.1"/>
    <property type="molecule type" value="Genomic_DNA"/>
</dbReference>
<dbReference type="Proteomes" id="UP001157733">
    <property type="component" value="Chromosome"/>
</dbReference>
<dbReference type="RefSeq" id="WP_282012400.1">
    <property type="nucleotide sequence ID" value="NZ_OX336137.1"/>
</dbReference>
<protein>
    <submittedName>
        <fullName evidence="2">Uncharacterized protein</fullName>
    </submittedName>
</protein>
<proteinExistence type="predicted"/>
<keyword evidence="1" id="KW-0812">Transmembrane</keyword>
<keyword evidence="1" id="KW-1133">Transmembrane helix</keyword>
<reference evidence="2 3" key="1">
    <citation type="submission" date="2022-09" db="EMBL/GenBank/DDBJ databases">
        <authorList>
            <person name="Kop L."/>
        </authorList>
    </citation>
    <scope>NUCLEOTIDE SEQUENCE [LARGE SCALE GENOMIC DNA]</scope>
    <source>
        <strain evidence="2 3">347</strain>
    </source>
</reference>